<dbReference type="RefSeq" id="WP_179769615.1">
    <property type="nucleotide sequence ID" value="NZ_JACCFO010000001.1"/>
</dbReference>
<feature type="transmembrane region" description="Helical" evidence="1">
    <location>
        <begin position="20"/>
        <end position="44"/>
    </location>
</feature>
<comment type="caution">
    <text evidence="2">The sequence shown here is derived from an EMBL/GenBank/DDBJ whole genome shotgun (WGS) entry which is preliminary data.</text>
</comment>
<evidence type="ECO:0000313" key="3">
    <source>
        <dbReference type="Proteomes" id="UP000575985"/>
    </source>
</evidence>
<keyword evidence="1" id="KW-1133">Transmembrane helix</keyword>
<dbReference type="AlphaFoldDB" id="A0A853BVD1"/>
<dbReference type="Proteomes" id="UP000575985">
    <property type="component" value="Unassembled WGS sequence"/>
</dbReference>
<name>A0A853BVD1_9ACTN</name>
<organism evidence="2 3">
    <name type="scientific">Streptomonospora nanhaiensis</name>
    <dbReference type="NCBI Taxonomy" id="1323731"/>
    <lineage>
        <taxon>Bacteria</taxon>
        <taxon>Bacillati</taxon>
        <taxon>Actinomycetota</taxon>
        <taxon>Actinomycetes</taxon>
        <taxon>Streptosporangiales</taxon>
        <taxon>Nocardiopsidaceae</taxon>
        <taxon>Streptomonospora</taxon>
    </lineage>
</organism>
<keyword evidence="1" id="KW-0472">Membrane</keyword>
<sequence length="50" mass="5009">MSKPTESKAGPLSKDIKAIVLVNVVAVLSLALFAAMGMAIASIATGVPLI</sequence>
<dbReference type="EMBL" id="JACCFO010000001">
    <property type="protein sequence ID" value="NYI98467.1"/>
    <property type="molecule type" value="Genomic_DNA"/>
</dbReference>
<reference evidence="2 3" key="1">
    <citation type="submission" date="2020-07" db="EMBL/GenBank/DDBJ databases">
        <title>Sequencing the genomes of 1000 actinobacteria strains.</title>
        <authorList>
            <person name="Klenk H.-P."/>
        </authorList>
    </citation>
    <scope>NUCLEOTIDE SEQUENCE [LARGE SCALE GENOMIC DNA]</scope>
    <source>
        <strain evidence="2 3">DSM 45927</strain>
    </source>
</reference>
<keyword evidence="1" id="KW-0812">Transmembrane</keyword>
<evidence type="ECO:0000256" key="1">
    <source>
        <dbReference type="SAM" id="Phobius"/>
    </source>
</evidence>
<evidence type="ECO:0000313" key="2">
    <source>
        <dbReference type="EMBL" id="NYI98467.1"/>
    </source>
</evidence>
<proteinExistence type="predicted"/>
<accession>A0A853BVD1</accession>
<protein>
    <submittedName>
        <fullName evidence="2">Uncharacterized protein</fullName>
    </submittedName>
</protein>
<gene>
    <name evidence="2" type="ORF">HNR12_004744</name>
</gene>
<keyword evidence="3" id="KW-1185">Reference proteome</keyword>